<keyword evidence="2" id="KW-0269">Exonuclease</keyword>
<keyword evidence="3" id="KW-1185">Reference proteome</keyword>
<dbReference type="GO" id="GO:0003676">
    <property type="term" value="F:nucleic acid binding"/>
    <property type="evidence" value="ECO:0007669"/>
    <property type="project" value="InterPro"/>
</dbReference>
<dbReference type="CDD" id="cd06127">
    <property type="entry name" value="DEDDh"/>
    <property type="match status" value="1"/>
</dbReference>
<proteinExistence type="predicted"/>
<keyword evidence="2" id="KW-0540">Nuclease</keyword>
<dbReference type="SUPFAM" id="SSF53098">
    <property type="entry name" value="Ribonuclease H-like"/>
    <property type="match status" value="1"/>
</dbReference>
<evidence type="ECO:0000313" key="2">
    <source>
        <dbReference type="EMBL" id="ENO88518.1"/>
    </source>
</evidence>
<reference evidence="2 3" key="1">
    <citation type="submission" date="2012-09" db="EMBL/GenBank/DDBJ databases">
        <title>Draft Genome Sequences of 6 Strains from Genus Thauera.</title>
        <authorList>
            <person name="Liu B."/>
            <person name="Shapleigh J.P."/>
            <person name="Frostegard A.H."/>
        </authorList>
    </citation>
    <scope>NUCLEOTIDE SEQUENCE [LARGE SCALE GENOMIC DNA]</scope>
    <source>
        <strain evidence="3">47Lol / DSM 12138</strain>
    </source>
</reference>
<accession>N6Z2C9</accession>
<organism evidence="2 3">
    <name type="scientific">Thauera linaloolentis (strain DSM 12138 / JCM 21573 / CCUG 41526 / CIP 105981 / IAM 15112 / NBRC 102519 / 47Lol)</name>
    <dbReference type="NCBI Taxonomy" id="1123367"/>
    <lineage>
        <taxon>Bacteria</taxon>
        <taxon>Pseudomonadati</taxon>
        <taxon>Pseudomonadota</taxon>
        <taxon>Betaproteobacteria</taxon>
        <taxon>Rhodocyclales</taxon>
        <taxon>Zoogloeaceae</taxon>
        <taxon>Thauera</taxon>
    </lineage>
</organism>
<comment type="caution">
    <text evidence="2">The sequence shown here is derived from an EMBL/GenBank/DDBJ whole genome shotgun (WGS) entry which is preliminary data.</text>
</comment>
<dbReference type="STRING" id="1123367.GCA_000621305_00765"/>
<dbReference type="GO" id="GO:0006259">
    <property type="term" value="P:DNA metabolic process"/>
    <property type="evidence" value="ECO:0007669"/>
    <property type="project" value="UniProtKB-ARBA"/>
</dbReference>
<dbReference type="Proteomes" id="UP000013232">
    <property type="component" value="Unassembled WGS sequence"/>
</dbReference>
<dbReference type="InterPro" id="IPR012337">
    <property type="entry name" value="RNaseH-like_sf"/>
</dbReference>
<dbReference type="InterPro" id="IPR036397">
    <property type="entry name" value="RNaseH_sf"/>
</dbReference>
<evidence type="ECO:0000259" key="1">
    <source>
        <dbReference type="SMART" id="SM00479"/>
    </source>
</evidence>
<dbReference type="InterPro" id="IPR013520">
    <property type="entry name" value="Ribonucl_H"/>
</dbReference>
<feature type="domain" description="Exonuclease" evidence="1">
    <location>
        <begin position="45"/>
        <end position="192"/>
    </location>
</feature>
<dbReference type="GO" id="GO:0004527">
    <property type="term" value="F:exonuclease activity"/>
    <property type="evidence" value="ECO:0007669"/>
    <property type="project" value="UniProtKB-KW"/>
</dbReference>
<dbReference type="RefSeq" id="WP_004336939.1">
    <property type="nucleotide sequence ID" value="NZ_AMXE01000024.1"/>
</dbReference>
<keyword evidence="2" id="KW-0378">Hydrolase</keyword>
<gene>
    <name evidence="2" type="ORF">C666_08390</name>
</gene>
<dbReference type="EMBL" id="AMXE01000024">
    <property type="protein sequence ID" value="ENO88518.1"/>
    <property type="molecule type" value="Genomic_DNA"/>
</dbReference>
<dbReference type="eggNOG" id="COG0847">
    <property type="taxonomic scope" value="Bacteria"/>
</dbReference>
<dbReference type="Gene3D" id="3.30.420.10">
    <property type="entry name" value="Ribonuclease H-like superfamily/Ribonuclease H"/>
    <property type="match status" value="1"/>
</dbReference>
<dbReference type="OrthoDB" id="5497329at2"/>
<name>N6Z2C9_THAL4</name>
<dbReference type="SMART" id="SM00479">
    <property type="entry name" value="EXOIII"/>
    <property type="match status" value="1"/>
</dbReference>
<evidence type="ECO:0000313" key="3">
    <source>
        <dbReference type="Proteomes" id="UP000013232"/>
    </source>
</evidence>
<protein>
    <submittedName>
        <fullName evidence="2">Exonuclease RNase T and DNA polymerase III</fullName>
    </submittedName>
</protein>
<dbReference type="AlphaFoldDB" id="N6Z2C9"/>
<sequence length="215" mass="23908">MSKWLSRFLSSPTNDAPLPDQAATALRRWAEQAPADTGRAHFETRYVVVNTEATGLDLEKDRLLAVAALAVDGGLLAPHDSYYGTLASHPASTLAELLGVAGKAPLIVFNAAFNRTLLEHAFDEHLGIESETLWIDLYFLLPALFPERNERPARLATWMERFGIETFQRHHALGDAWAIAQLFLAAQARASEQGAHTPRALADIERTHRQYRSRL</sequence>